<dbReference type="AlphaFoldDB" id="A0A426XKW1"/>
<comment type="caution">
    <text evidence="1">The sequence shown here is derived from an EMBL/GenBank/DDBJ whole genome shotgun (WGS) entry which is preliminary data.</text>
</comment>
<dbReference type="EMBL" id="AMZH03019637">
    <property type="protein sequence ID" value="RRT40113.1"/>
    <property type="molecule type" value="Genomic_DNA"/>
</dbReference>
<name>A0A426XKW1_ENSVE</name>
<sequence>MDICPIGATFLFTYFPLEVLETTIPFGLLRLAEQLVPCSAPANALARLRLFANTVSNAPFKFRSCLGMAKNTPSSVYKPLHEYQILRVSNSPHLCELCTTLSVVTQHLPLCTVPSFTKRPVLP</sequence>
<accession>A0A426XKW1</accession>
<dbReference type="Proteomes" id="UP000287651">
    <property type="component" value="Unassembled WGS sequence"/>
</dbReference>
<gene>
    <name evidence="1" type="ORF">B296_00051717</name>
</gene>
<reference evidence="1 2" key="1">
    <citation type="journal article" date="2014" name="Agronomy (Basel)">
        <title>A Draft Genome Sequence for Ensete ventricosum, the Drought-Tolerant Tree Against Hunger.</title>
        <authorList>
            <person name="Harrison J."/>
            <person name="Moore K.A."/>
            <person name="Paszkiewicz K."/>
            <person name="Jones T."/>
            <person name="Grant M."/>
            <person name="Ambacheew D."/>
            <person name="Muzemil S."/>
            <person name="Studholme D.J."/>
        </authorList>
    </citation>
    <scope>NUCLEOTIDE SEQUENCE [LARGE SCALE GENOMIC DNA]</scope>
</reference>
<protein>
    <submittedName>
        <fullName evidence="1">Uncharacterized protein</fullName>
    </submittedName>
</protein>
<proteinExistence type="predicted"/>
<organism evidence="1 2">
    <name type="scientific">Ensete ventricosum</name>
    <name type="common">Abyssinian banana</name>
    <name type="synonym">Musa ensete</name>
    <dbReference type="NCBI Taxonomy" id="4639"/>
    <lineage>
        <taxon>Eukaryota</taxon>
        <taxon>Viridiplantae</taxon>
        <taxon>Streptophyta</taxon>
        <taxon>Embryophyta</taxon>
        <taxon>Tracheophyta</taxon>
        <taxon>Spermatophyta</taxon>
        <taxon>Magnoliopsida</taxon>
        <taxon>Liliopsida</taxon>
        <taxon>Zingiberales</taxon>
        <taxon>Musaceae</taxon>
        <taxon>Ensete</taxon>
    </lineage>
</organism>
<evidence type="ECO:0000313" key="2">
    <source>
        <dbReference type="Proteomes" id="UP000287651"/>
    </source>
</evidence>
<evidence type="ECO:0000313" key="1">
    <source>
        <dbReference type="EMBL" id="RRT40113.1"/>
    </source>
</evidence>